<comment type="caution">
    <text evidence="2">The sequence shown here is derived from an EMBL/GenBank/DDBJ whole genome shotgun (WGS) entry which is preliminary data.</text>
</comment>
<protein>
    <submittedName>
        <fullName evidence="2">Uncharacterized protein</fullName>
    </submittedName>
</protein>
<accession>A0ABU0LYI4</accession>
<dbReference type="Proteomes" id="UP001240643">
    <property type="component" value="Unassembled WGS sequence"/>
</dbReference>
<keyword evidence="1" id="KW-1133">Transmembrane helix</keyword>
<name>A0ABU0LYI4_9BACT</name>
<dbReference type="EMBL" id="JAUSWO010000001">
    <property type="protein sequence ID" value="MDQ0513749.1"/>
    <property type="molecule type" value="Genomic_DNA"/>
</dbReference>
<sequence length="55" mass="6182">MSNDSKKTLKSLEKINIKKYSKMKVSDLFPIFNSVLILNIIIIGVSIGIIIAKFL</sequence>
<keyword evidence="3" id="KW-1185">Reference proteome</keyword>
<evidence type="ECO:0000256" key="1">
    <source>
        <dbReference type="SAM" id="Phobius"/>
    </source>
</evidence>
<gene>
    <name evidence="2" type="ORF">J2Z62_000187</name>
</gene>
<organism evidence="2 3">
    <name type="scientific">Mycoplasmoides fastidiosum</name>
    <dbReference type="NCBI Taxonomy" id="92758"/>
    <lineage>
        <taxon>Bacteria</taxon>
        <taxon>Bacillati</taxon>
        <taxon>Mycoplasmatota</taxon>
        <taxon>Mycoplasmoidales</taxon>
        <taxon>Mycoplasmoidaceae</taxon>
        <taxon>Mycoplasmoides</taxon>
    </lineage>
</organism>
<evidence type="ECO:0000313" key="2">
    <source>
        <dbReference type="EMBL" id="MDQ0513749.1"/>
    </source>
</evidence>
<keyword evidence="1" id="KW-0472">Membrane</keyword>
<reference evidence="2" key="1">
    <citation type="submission" date="2023-07" db="EMBL/GenBank/DDBJ databases">
        <title>Genomic Encyclopedia of Type Strains, Phase IV (KMG-IV): sequencing the most valuable type-strain genomes for metagenomic binning, comparative biology and taxonomic classification.</title>
        <authorList>
            <person name="Goeker M."/>
        </authorList>
    </citation>
    <scope>NUCLEOTIDE SEQUENCE [LARGE SCALE GENOMIC DNA]</scope>
    <source>
        <strain evidence="2">DSM 21204</strain>
    </source>
</reference>
<keyword evidence="1" id="KW-0812">Transmembrane</keyword>
<evidence type="ECO:0000313" key="3">
    <source>
        <dbReference type="Proteomes" id="UP001240643"/>
    </source>
</evidence>
<proteinExistence type="predicted"/>
<feature type="transmembrane region" description="Helical" evidence="1">
    <location>
        <begin position="28"/>
        <end position="52"/>
    </location>
</feature>